<dbReference type="Proteomes" id="UP000280307">
    <property type="component" value="Unassembled WGS sequence"/>
</dbReference>
<reference evidence="1 2" key="1">
    <citation type="submission" date="2018-12" db="EMBL/GenBank/DDBJ databases">
        <title>Genome Sequence of Candidatus Viridilinea halotolerans isolated from saline sulfide-rich spring.</title>
        <authorList>
            <person name="Grouzdev D.S."/>
            <person name="Burganskaya E.I."/>
            <person name="Krutkina M.S."/>
            <person name="Sukhacheva M.V."/>
            <person name="Gorlenko V.M."/>
        </authorList>
    </citation>
    <scope>NUCLEOTIDE SEQUENCE [LARGE SCALE GENOMIC DNA]</scope>
    <source>
        <strain evidence="1">Chok-6</strain>
    </source>
</reference>
<organism evidence="1 2">
    <name type="scientific">Candidatus Viridilinea halotolerans</name>
    <dbReference type="NCBI Taxonomy" id="2491704"/>
    <lineage>
        <taxon>Bacteria</taxon>
        <taxon>Bacillati</taxon>
        <taxon>Chloroflexota</taxon>
        <taxon>Chloroflexia</taxon>
        <taxon>Chloroflexales</taxon>
        <taxon>Chloroflexineae</taxon>
        <taxon>Oscillochloridaceae</taxon>
        <taxon>Candidatus Viridilinea</taxon>
    </lineage>
</organism>
<dbReference type="EMBL" id="RSAS01000130">
    <property type="protein sequence ID" value="RRR76246.1"/>
    <property type="molecule type" value="Genomic_DNA"/>
</dbReference>
<proteinExistence type="predicted"/>
<sequence>MALRAYVPERMTLDVDILIHADDEPAAHAAFSVAGYHITGPLSIGGFTAHASAATAPIDVITSSAPWLEEALTTPTYDVVGFPVMPRPYLLLLKLQAGRSQDLADIQRLLRGTSVEERSHMRTIIANADLDLVEDFEALCTLADLEYGS</sequence>
<dbReference type="SUPFAM" id="SSF81301">
    <property type="entry name" value="Nucleotidyltransferase"/>
    <property type="match status" value="1"/>
</dbReference>
<dbReference type="InterPro" id="IPR043519">
    <property type="entry name" value="NT_sf"/>
</dbReference>
<dbReference type="AlphaFoldDB" id="A0A426U818"/>
<dbReference type="Gene3D" id="3.30.460.40">
    <property type="match status" value="1"/>
</dbReference>
<evidence type="ECO:0000313" key="2">
    <source>
        <dbReference type="Proteomes" id="UP000280307"/>
    </source>
</evidence>
<gene>
    <name evidence="1" type="ORF">EI684_03390</name>
</gene>
<protein>
    <submittedName>
        <fullName evidence="1">Uncharacterized protein</fullName>
    </submittedName>
</protein>
<accession>A0A426U818</accession>
<name>A0A426U818_9CHLR</name>
<evidence type="ECO:0000313" key="1">
    <source>
        <dbReference type="EMBL" id="RRR76246.1"/>
    </source>
</evidence>
<comment type="caution">
    <text evidence="1">The sequence shown here is derived from an EMBL/GenBank/DDBJ whole genome shotgun (WGS) entry which is preliminary data.</text>
</comment>